<organism evidence="4 5">
    <name type="scientific">Duganella aquatilis</name>
    <dbReference type="NCBI Taxonomy" id="2666082"/>
    <lineage>
        <taxon>Bacteria</taxon>
        <taxon>Pseudomonadati</taxon>
        <taxon>Pseudomonadota</taxon>
        <taxon>Betaproteobacteria</taxon>
        <taxon>Burkholderiales</taxon>
        <taxon>Oxalobacteraceae</taxon>
        <taxon>Telluria group</taxon>
        <taxon>Duganella</taxon>
    </lineage>
</organism>
<sequence>MYDSAHQFEPLLLNDRQLETVAPLSQSIVMGSIKLTSVAHETTRATLRELVQKMNSFYSNRIEGQITHPRNIERALQNDFSHRPDIARLQRIALAHIAAEKELEGVGDAGSALRSVFLINVHRALYERLAPGDRLSDDGDVIIPGQIRTRNVQVSRHVPPNAGSLPVFLKRLDEVYDASRGWGQILIHTACLHQRIAWVHPFLDGNGRATRLQSHCALWKLSEGLWSPSRGLARSTDAYYAALHNADSPRRGDLDGRGNLSALGLLEWVKYFLGVCEDQVTYMSNMLALDGISQRIEALILFRSTQDKRMRREAILPLIHVFALGPVTRGEFAQLTGLGERNARSLLSKLLADGLLVSDTAYGPVRIGLPLDSLGMLFPNLYPEASLPLD</sequence>
<gene>
    <name evidence="4" type="ORF">GJ698_20025</name>
</gene>
<evidence type="ECO:0000256" key="2">
    <source>
        <dbReference type="PIRSR" id="PIRSR640198-2"/>
    </source>
</evidence>
<evidence type="ECO:0000313" key="5">
    <source>
        <dbReference type="Proteomes" id="UP000439986"/>
    </source>
</evidence>
<protein>
    <submittedName>
        <fullName evidence="4">Fic family protein</fullName>
    </submittedName>
</protein>
<dbReference type="AlphaFoldDB" id="A0A844D8K6"/>
<dbReference type="InterPro" id="IPR036597">
    <property type="entry name" value="Fido-like_dom_sf"/>
</dbReference>
<dbReference type="Proteomes" id="UP000439986">
    <property type="component" value="Unassembled WGS sequence"/>
</dbReference>
<comment type="caution">
    <text evidence="4">The sequence shown here is derived from an EMBL/GenBank/DDBJ whole genome shotgun (WGS) entry which is preliminary data.</text>
</comment>
<dbReference type="SUPFAM" id="SSF140931">
    <property type="entry name" value="Fic-like"/>
    <property type="match status" value="1"/>
</dbReference>
<dbReference type="PANTHER" id="PTHR13504:SF38">
    <property type="entry name" value="FIDO DOMAIN-CONTAINING PROTEIN"/>
    <property type="match status" value="1"/>
</dbReference>
<feature type="binding site" evidence="2">
    <location>
        <begin position="154"/>
        <end position="157"/>
    </location>
    <ligand>
        <name>ATP</name>
        <dbReference type="ChEBI" id="CHEBI:30616"/>
    </ligand>
</feature>
<dbReference type="Gene3D" id="1.10.3290.10">
    <property type="entry name" value="Fido-like domain"/>
    <property type="match status" value="1"/>
</dbReference>
<dbReference type="Pfam" id="PF02661">
    <property type="entry name" value="Fic"/>
    <property type="match status" value="1"/>
</dbReference>
<dbReference type="PANTHER" id="PTHR13504">
    <property type="entry name" value="FIDO DOMAIN-CONTAINING PROTEIN DDB_G0283145"/>
    <property type="match status" value="1"/>
</dbReference>
<keyword evidence="2" id="KW-0067">ATP-binding</keyword>
<keyword evidence="5" id="KW-1185">Reference proteome</keyword>
<dbReference type="InterPro" id="IPR040198">
    <property type="entry name" value="Fido_containing"/>
</dbReference>
<feature type="active site" evidence="1">
    <location>
        <position position="200"/>
    </location>
</feature>
<dbReference type="GO" id="GO:0005524">
    <property type="term" value="F:ATP binding"/>
    <property type="evidence" value="ECO:0007669"/>
    <property type="project" value="UniProtKB-KW"/>
</dbReference>
<dbReference type="RefSeq" id="WP_154359630.1">
    <property type="nucleotide sequence ID" value="NZ_WKJL01000016.1"/>
</dbReference>
<accession>A0A844D8K6</accession>
<feature type="domain" description="Fido" evidence="3">
    <location>
        <begin position="113"/>
        <end position="274"/>
    </location>
</feature>
<dbReference type="PROSITE" id="PS51459">
    <property type="entry name" value="FIDO"/>
    <property type="match status" value="1"/>
</dbReference>
<dbReference type="EMBL" id="WKJL01000016">
    <property type="protein sequence ID" value="MRW86365.1"/>
    <property type="molecule type" value="Genomic_DNA"/>
</dbReference>
<evidence type="ECO:0000256" key="1">
    <source>
        <dbReference type="PIRSR" id="PIRSR640198-1"/>
    </source>
</evidence>
<name>A0A844D8K6_9BURK</name>
<evidence type="ECO:0000259" key="3">
    <source>
        <dbReference type="PROSITE" id="PS51459"/>
    </source>
</evidence>
<keyword evidence="2" id="KW-0547">Nucleotide-binding</keyword>
<reference evidence="4 5" key="1">
    <citation type="submission" date="2019-11" db="EMBL/GenBank/DDBJ databases">
        <title>Novel species isolated from a subtropical stream in China.</title>
        <authorList>
            <person name="Lu H."/>
        </authorList>
    </citation>
    <scope>NUCLEOTIDE SEQUENCE [LARGE SCALE GENOMIC DNA]</scope>
    <source>
        <strain evidence="4 5">FT26W</strain>
    </source>
</reference>
<evidence type="ECO:0000313" key="4">
    <source>
        <dbReference type="EMBL" id="MRW86365.1"/>
    </source>
</evidence>
<feature type="binding site" evidence="2">
    <location>
        <begin position="204"/>
        <end position="211"/>
    </location>
    <ligand>
        <name>ATP</name>
        <dbReference type="ChEBI" id="CHEBI:30616"/>
    </ligand>
</feature>
<dbReference type="InterPro" id="IPR003812">
    <property type="entry name" value="Fido"/>
</dbReference>
<proteinExistence type="predicted"/>